<dbReference type="Pfam" id="PF03062">
    <property type="entry name" value="MBOAT"/>
    <property type="match status" value="1"/>
</dbReference>
<feature type="transmembrane region" description="Helical" evidence="7">
    <location>
        <begin position="436"/>
        <end position="463"/>
    </location>
</feature>
<feature type="transmembrane region" description="Helical" evidence="7">
    <location>
        <begin position="46"/>
        <end position="72"/>
    </location>
</feature>
<dbReference type="GO" id="GO:0030258">
    <property type="term" value="P:lipid modification"/>
    <property type="evidence" value="ECO:0007669"/>
    <property type="project" value="TreeGrafter"/>
</dbReference>
<keyword evidence="9" id="KW-1185">Reference proteome</keyword>
<feature type="transmembrane region" description="Helical" evidence="7">
    <location>
        <begin position="200"/>
        <end position="219"/>
    </location>
</feature>
<proteinExistence type="predicted"/>
<evidence type="ECO:0000256" key="4">
    <source>
        <dbReference type="ARBA" id="ARBA00022989"/>
    </source>
</evidence>
<dbReference type="GO" id="GO:0019432">
    <property type="term" value="P:triglyceride biosynthetic process"/>
    <property type="evidence" value="ECO:0007669"/>
    <property type="project" value="TreeGrafter"/>
</dbReference>
<evidence type="ECO:0000313" key="8">
    <source>
        <dbReference type="EMBL" id="KAG0567669.1"/>
    </source>
</evidence>
<dbReference type="Proteomes" id="UP000822688">
    <property type="component" value="Chromosome 7"/>
</dbReference>
<feature type="transmembrane region" description="Helical" evidence="7">
    <location>
        <begin position="303"/>
        <end position="324"/>
    </location>
</feature>
<dbReference type="GO" id="GO:0016020">
    <property type="term" value="C:membrane"/>
    <property type="evidence" value="ECO:0007669"/>
    <property type="project" value="UniProtKB-SubCell"/>
</dbReference>
<dbReference type="GO" id="GO:0008654">
    <property type="term" value="P:phospholipid biosynthetic process"/>
    <property type="evidence" value="ECO:0007669"/>
    <property type="project" value="TreeGrafter"/>
</dbReference>
<comment type="subcellular location">
    <subcellularLocation>
        <location evidence="1">Membrane</location>
        <topology evidence="1">Multi-pass membrane protein</topology>
    </subcellularLocation>
</comment>
<feature type="transmembrane region" description="Helical" evidence="7">
    <location>
        <begin position="126"/>
        <end position="143"/>
    </location>
</feature>
<feature type="transmembrane region" description="Helical" evidence="7">
    <location>
        <begin position="84"/>
        <end position="106"/>
    </location>
</feature>
<keyword evidence="4 7" id="KW-1133">Transmembrane helix</keyword>
<dbReference type="InterPro" id="IPR004299">
    <property type="entry name" value="MBOAT_fam"/>
</dbReference>
<keyword evidence="6" id="KW-0012">Acyltransferase</keyword>
<dbReference type="EMBL" id="CM026428">
    <property type="protein sequence ID" value="KAG0567669.1"/>
    <property type="molecule type" value="Genomic_DNA"/>
</dbReference>
<dbReference type="PANTHER" id="PTHR13906:SF4">
    <property type="entry name" value="LYSOPHOSPHOLIPID ACYLTRANSFERASE 6"/>
    <property type="match status" value="1"/>
</dbReference>
<evidence type="ECO:0000313" key="9">
    <source>
        <dbReference type="Proteomes" id="UP000822688"/>
    </source>
</evidence>
<organism evidence="8 9">
    <name type="scientific">Ceratodon purpureus</name>
    <name type="common">Fire moss</name>
    <name type="synonym">Dicranum purpureum</name>
    <dbReference type="NCBI Taxonomy" id="3225"/>
    <lineage>
        <taxon>Eukaryota</taxon>
        <taxon>Viridiplantae</taxon>
        <taxon>Streptophyta</taxon>
        <taxon>Embryophyta</taxon>
        <taxon>Bryophyta</taxon>
        <taxon>Bryophytina</taxon>
        <taxon>Bryopsida</taxon>
        <taxon>Dicranidae</taxon>
        <taxon>Pseudoditrichales</taxon>
        <taxon>Ditrichaceae</taxon>
        <taxon>Ceratodon</taxon>
    </lineage>
</organism>
<feature type="transmembrane region" description="Helical" evidence="7">
    <location>
        <begin position="403"/>
        <end position="424"/>
    </location>
</feature>
<evidence type="ECO:0000256" key="3">
    <source>
        <dbReference type="ARBA" id="ARBA00022692"/>
    </source>
</evidence>
<comment type="caution">
    <text evidence="8">The sequence shown here is derived from an EMBL/GenBank/DDBJ whole genome shotgun (WGS) entry which is preliminary data.</text>
</comment>
<accession>A0A8T0HBY4</accession>
<evidence type="ECO:0000256" key="5">
    <source>
        <dbReference type="ARBA" id="ARBA00023136"/>
    </source>
</evidence>
<sequence>MKGGVVEWKLELPPRAPPFQLCQSCKILHVLEVIEQSGTMITMEDVAGVLGIGVPVAWFLISFFASIPASWLLRFVPGVQPRHLYAAASGAFLSHCAFGAESNLYFMLPISVSYAAMLLHRRMCGVISAVFAFGFLIFCHVLFMSGDAWKTGGIDHTGAMMVLTLKVTSAAFNYQDGLIKDEDSLRESQKKYRLDKLPSFIAYLGYCFNCGTHLAGPVFELRDYLDWTENKGLWDPNAAKRPPSPYGEALFATVKGFLCMGVYMYMTGAYPLSFLTNPDYMKWGYWHRVWYQFLCSFGARWKYYFIWSLSEAAVMISGFGFSGWTKVAPSEEPRAKWSRAQNVDILNVELATSAAEIPKYWNIHVSVWLRHYVYERLVVKGKRPGFRQLLATQVVSAVWHGLYSGYFLFFINSALMIAGARVIYKLQQAIPKSNFLAVNLATLFGFFYTAFVLNLTVMGFLVLYFAETLTVYRSVYYTGTLIPVAFLLLGQFYKPPRAGQNPRVKKES</sequence>
<feature type="transmembrane region" description="Helical" evidence="7">
    <location>
        <begin position="249"/>
        <end position="272"/>
    </location>
</feature>
<protein>
    <submittedName>
        <fullName evidence="8">Uncharacterized protein</fullName>
    </submittedName>
</protein>
<dbReference type="PANTHER" id="PTHR13906">
    <property type="entry name" value="PORCUPINE"/>
    <property type="match status" value="1"/>
</dbReference>
<reference evidence="8" key="1">
    <citation type="submission" date="2020-06" db="EMBL/GenBank/DDBJ databases">
        <title>WGS assembly of Ceratodon purpureus strain R40.</title>
        <authorList>
            <person name="Carey S.B."/>
            <person name="Jenkins J."/>
            <person name="Shu S."/>
            <person name="Lovell J.T."/>
            <person name="Sreedasyam A."/>
            <person name="Maumus F."/>
            <person name="Tiley G.P."/>
            <person name="Fernandez-Pozo N."/>
            <person name="Barry K."/>
            <person name="Chen C."/>
            <person name="Wang M."/>
            <person name="Lipzen A."/>
            <person name="Daum C."/>
            <person name="Saski C.A."/>
            <person name="Payton A.C."/>
            <person name="Mcbreen J.C."/>
            <person name="Conrad R.E."/>
            <person name="Kollar L.M."/>
            <person name="Olsson S."/>
            <person name="Huttunen S."/>
            <person name="Landis J.B."/>
            <person name="Wickett N.J."/>
            <person name="Johnson M.G."/>
            <person name="Rensing S.A."/>
            <person name="Grimwood J."/>
            <person name="Schmutz J."/>
            <person name="Mcdaniel S.F."/>
        </authorList>
    </citation>
    <scope>NUCLEOTIDE SEQUENCE</scope>
    <source>
        <strain evidence="8">R40</strain>
    </source>
</reference>
<keyword evidence="3 7" id="KW-0812">Transmembrane</keyword>
<evidence type="ECO:0000256" key="7">
    <source>
        <dbReference type="SAM" id="Phobius"/>
    </source>
</evidence>
<evidence type="ECO:0000256" key="6">
    <source>
        <dbReference type="ARBA" id="ARBA00023315"/>
    </source>
</evidence>
<dbReference type="GO" id="GO:0005783">
    <property type="term" value="C:endoplasmic reticulum"/>
    <property type="evidence" value="ECO:0007669"/>
    <property type="project" value="TreeGrafter"/>
</dbReference>
<dbReference type="InterPro" id="IPR049941">
    <property type="entry name" value="LPLAT_7/PORCN-like"/>
</dbReference>
<dbReference type="AlphaFoldDB" id="A0A8T0HBY4"/>
<feature type="transmembrane region" description="Helical" evidence="7">
    <location>
        <begin position="475"/>
        <end position="493"/>
    </location>
</feature>
<name>A0A8T0HBY4_CERPU</name>
<evidence type="ECO:0000256" key="2">
    <source>
        <dbReference type="ARBA" id="ARBA00022679"/>
    </source>
</evidence>
<keyword evidence="2" id="KW-0808">Transferase</keyword>
<evidence type="ECO:0000256" key="1">
    <source>
        <dbReference type="ARBA" id="ARBA00004141"/>
    </source>
</evidence>
<dbReference type="GO" id="GO:0016746">
    <property type="term" value="F:acyltransferase activity"/>
    <property type="evidence" value="ECO:0007669"/>
    <property type="project" value="UniProtKB-KW"/>
</dbReference>
<keyword evidence="5 7" id="KW-0472">Membrane</keyword>
<gene>
    <name evidence="8" type="ORF">KC19_7G152900</name>
</gene>